<keyword evidence="1" id="KW-1133">Transmembrane helix</keyword>
<comment type="caution">
    <text evidence="2">The sequence shown here is derived from an EMBL/GenBank/DDBJ whole genome shotgun (WGS) entry which is preliminary data.</text>
</comment>
<protein>
    <submittedName>
        <fullName evidence="2">Uncharacterized protein</fullName>
    </submittedName>
</protein>
<keyword evidence="1" id="KW-0472">Membrane</keyword>
<evidence type="ECO:0000256" key="1">
    <source>
        <dbReference type="SAM" id="Phobius"/>
    </source>
</evidence>
<proteinExistence type="predicted"/>
<keyword evidence="3" id="KW-1185">Reference proteome</keyword>
<keyword evidence="1" id="KW-0812">Transmembrane</keyword>
<evidence type="ECO:0000313" key="2">
    <source>
        <dbReference type="EMBL" id="HIK00715.1"/>
    </source>
</evidence>
<accession>A0A832UVW0</accession>
<dbReference type="Proteomes" id="UP000646946">
    <property type="component" value="Unassembled WGS sequence"/>
</dbReference>
<gene>
    <name evidence="2" type="ORF">H1016_04195</name>
</gene>
<dbReference type="EMBL" id="DVAB01000035">
    <property type="protein sequence ID" value="HIK00715.1"/>
    <property type="molecule type" value="Genomic_DNA"/>
</dbReference>
<evidence type="ECO:0000313" key="3">
    <source>
        <dbReference type="Proteomes" id="UP000646946"/>
    </source>
</evidence>
<sequence length="61" mass="6722">MIPDLFLLGGLDLITGLFLLSMRAPIYKLLVYTVTPDFVLLLAIAIIVKGVYSIVYGLFFG</sequence>
<feature type="transmembrane region" description="Helical" evidence="1">
    <location>
        <begin position="6"/>
        <end position="26"/>
    </location>
</feature>
<reference evidence="2 3" key="1">
    <citation type="journal article" name="Nat. Commun.">
        <title>Undinarchaeota illuminate DPANN phylogeny and the impact of gene transfer on archaeal evolution.</title>
        <authorList>
            <person name="Dombrowski N."/>
            <person name="Williams T.A."/>
            <person name="Sun J."/>
            <person name="Woodcroft B.J."/>
            <person name="Lee J.H."/>
            <person name="Minh B.Q."/>
            <person name="Rinke C."/>
            <person name="Spang A."/>
        </authorList>
    </citation>
    <scope>NUCLEOTIDE SEQUENCE [LARGE SCALE GENOMIC DNA]</scope>
    <source>
        <strain evidence="2">MAG_bin1129</strain>
    </source>
</reference>
<organism evidence="2 3">
    <name type="scientific">Candidatus Naiadarchaeum limnaeum</name>
    <dbReference type="NCBI Taxonomy" id="2756139"/>
    <lineage>
        <taxon>Archaea</taxon>
        <taxon>Candidatus Undinarchaeota</taxon>
        <taxon>Candidatus Undinarchaeia</taxon>
        <taxon>Candidatus Naiadarchaeales</taxon>
        <taxon>Candidatus Naiadarchaeaceae</taxon>
        <taxon>Candidatus Naiadarchaeum</taxon>
    </lineage>
</organism>
<feature type="transmembrane region" description="Helical" evidence="1">
    <location>
        <begin position="38"/>
        <end position="59"/>
    </location>
</feature>
<dbReference type="AlphaFoldDB" id="A0A832UVW0"/>
<name>A0A832UVW0_9ARCH</name>